<protein>
    <submittedName>
        <fullName evidence="2">Uncharacterized protein</fullName>
    </submittedName>
</protein>
<sequence>MKKLIFAFCMILLCSSQTVMAQSKTKTKVQTTNNSKESILKAMYKDISESMVKEGTPKEKAEKFADCLTKDLGAKLTTDELKMLDKLNAMKDKKEKEELAKKAEKMGIRKKMETVGVNCGSILK</sequence>
<accession>A0ABM8K223</accession>
<keyword evidence="3" id="KW-1185">Reference proteome</keyword>
<proteinExistence type="predicted"/>
<dbReference type="RefSeq" id="WP_308003315.1">
    <property type="nucleotide sequence ID" value="NZ_AP029022.1"/>
</dbReference>
<feature type="signal peptide" evidence="1">
    <location>
        <begin position="1"/>
        <end position="21"/>
    </location>
</feature>
<dbReference type="EMBL" id="AP029022">
    <property type="protein sequence ID" value="BEV02917.1"/>
    <property type="molecule type" value="Genomic_DNA"/>
</dbReference>
<reference evidence="2 3" key="1">
    <citation type="journal article" date="2020" name="Microbes Environ.">
        <title>Synthetic bacterial community of duckweed: a simple and stable system to study plant-microbe interactions.</title>
        <authorList>
            <person name="Ishizawa H."/>
            <person name="Tada M."/>
            <person name="Kuroda M."/>
            <person name="Inoue D."/>
            <person name="Futamata H."/>
            <person name="Ike M."/>
        </authorList>
    </citation>
    <scope>NUCLEOTIDE SEQUENCE [LARGE SCALE GENOMIC DNA]</scope>
    <source>
        <strain evidence="2 3">DW100</strain>
    </source>
</reference>
<evidence type="ECO:0000313" key="3">
    <source>
        <dbReference type="Proteomes" id="UP001380186"/>
    </source>
</evidence>
<dbReference type="Proteomes" id="UP001380186">
    <property type="component" value="Chromosome"/>
</dbReference>
<organism evidence="2 3">
    <name type="scientific">Chryseobacterium gambrini</name>
    <dbReference type="NCBI Taxonomy" id="373672"/>
    <lineage>
        <taxon>Bacteria</taxon>
        <taxon>Pseudomonadati</taxon>
        <taxon>Bacteroidota</taxon>
        <taxon>Flavobacteriia</taxon>
        <taxon>Flavobacteriales</taxon>
        <taxon>Weeksellaceae</taxon>
        <taxon>Chryseobacterium group</taxon>
        <taxon>Chryseobacterium</taxon>
    </lineage>
</organism>
<evidence type="ECO:0000313" key="2">
    <source>
        <dbReference type="EMBL" id="BEV02917.1"/>
    </source>
</evidence>
<keyword evidence="1" id="KW-0732">Signal</keyword>
<evidence type="ECO:0000256" key="1">
    <source>
        <dbReference type="SAM" id="SignalP"/>
    </source>
</evidence>
<gene>
    <name evidence="2" type="ORF">CRDW_02910</name>
</gene>
<name>A0ABM8K223_9FLAO</name>
<feature type="chain" id="PRO_5045040511" evidence="1">
    <location>
        <begin position="22"/>
        <end position="124"/>
    </location>
</feature>